<reference evidence="1" key="1">
    <citation type="submission" date="2021-07" db="EMBL/GenBank/DDBJ databases">
        <title>Genome Resource of American Ginseng Black Spot Pathogen Alternaria panax.</title>
        <authorList>
            <person name="Qiu C."/>
            <person name="Wang W."/>
            <person name="Liu Z."/>
        </authorList>
    </citation>
    <scope>NUCLEOTIDE SEQUENCE</scope>
    <source>
        <strain evidence="1">BNCC115425</strain>
    </source>
</reference>
<sequence length="252" mass="29490">MAQVIGKTTFFSLPTELRLEIAAYALEQPNAGLTREHRPGGIRNRFSVDNGYKSSTNLAIRLVCRQFNADFRRLSIQNTLFVLPKDSTWIAHQQSDEFLRNVKKLRARYNYNDITEWKVYPMKKPCMHLDQLELVITLEDSKCRKALVGLFRRLQNVKQIRLLACGNSLAWGSHEYIKLLGEILKEDHYQRYDAPNAPNLGDTWWEWSYRDDLGQAIFVAQQPKPIMMEEDYMLLMKPRVDYIMDCMVAYST</sequence>
<keyword evidence="2" id="KW-1185">Reference proteome</keyword>
<proteinExistence type="predicted"/>
<gene>
    <name evidence="1" type="ORF">G6011_06064</name>
</gene>
<dbReference type="EMBL" id="JAANER010000005">
    <property type="protein sequence ID" value="KAG9189196.1"/>
    <property type="molecule type" value="Genomic_DNA"/>
</dbReference>
<comment type="caution">
    <text evidence="1">The sequence shown here is derived from an EMBL/GenBank/DDBJ whole genome shotgun (WGS) entry which is preliminary data.</text>
</comment>
<evidence type="ECO:0000313" key="1">
    <source>
        <dbReference type="EMBL" id="KAG9189196.1"/>
    </source>
</evidence>
<dbReference type="AlphaFoldDB" id="A0AAD4FI95"/>
<name>A0AAD4FI95_9PLEO</name>
<organism evidence="1 2">
    <name type="scientific">Alternaria panax</name>
    <dbReference type="NCBI Taxonomy" id="48097"/>
    <lineage>
        <taxon>Eukaryota</taxon>
        <taxon>Fungi</taxon>
        <taxon>Dikarya</taxon>
        <taxon>Ascomycota</taxon>
        <taxon>Pezizomycotina</taxon>
        <taxon>Dothideomycetes</taxon>
        <taxon>Pleosporomycetidae</taxon>
        <taxon>Pleosporales</taxon>
        <taxon>Pleosporineae</taxon>
        <taxon>Pleosporaceae</taxon>
        <taxon>Alternaria</taxon>
        <taxon>Alternaria sect. Panax</taxon>
    </lineage>
</organism>
<protein>
    <submittedName>
        <fullName evidence="1">Uncharacterized protein</fullName>
    </submittedName>
</protein>
<accession>A0AAD4FI95</accession>
<evidence type="ECO:0000313" key="2">
    <source>
        <dbReference type="Proteomes" id="UP001199106"/>
    </source>
</evidence>
<dbReference type="Proteomes" id="UP001199106">
    <property type="component" value="Unassembled WGS sequence"/>
</dbReference>